<sequence length="36" mass="4267">MEVLLFFQFKFYYNFSVCYSAFTSTFTNPCIATSFT</sequence>
<reference evidence="1 2" key="1">
    <citation type="journal article" date="2021" name="Commun. Biol.">
        <title>The genome of Shorea leprosula (Dipterocarpaceae) highlights the ecological relevance of drought in aseasonal tropical rainforests.</title>
        <authorList>
            <person name="Ng K.K.S."/>
            <person name="Kobayashi M.J."/>
            <person name="Fawcett J.A."/>
            <person name="Hatakeyama M."/>
            <person name="Paape T."/>
            <person name="Ng C.H."/>
            <person name="Ang C.C."/>
            <person name="Tnah L.H."/>
            <person name="Lee C.T."/>
            <person name="Nishiyama T."/>
            <person name="Sese J."/>
            <person name="O'Brien M.J."/>
            <person name="Copetti D."/>
            <person name="Mohd Noor M.I."/>
            <person name="Ong R.C."/>
            <person name="Putra M."/>
            <person name="Sireger I.Z."/>
            <person name="Indrioko S."/>
            <person name="Kosugi Y."/>
            <person name="Izuno A."/>
            <person name="Isagi Y."/>
            <person name="Lee S.L."/>
            <person name="Shimizu K.K."/>
        </authorList>
    </citation>
    <scope>NUCLEOTIDE SEQUENCE [LARGE SCALE GENOMIC DNA]</scope>
    <source>
        <strain evidence="1">214</strain>
    </source>
</reference>
<dbReference type="AlphaFoldDB" id="A0AAV5LMM8"/>
<keyword evidence="2" id="KW-1185">Reference proteome</keyword>
<dbReference type="Proteomes" id="UP001054252">
    <property type="component" value="Unassembled WGS sequence"/>
</dbReference>
<accession>A0AAV5LMM8</accession>
<evidence type="ECO:0000313" key="1">
    <source>
        <dbReference type="EMBL" id="GKV38006.1"/>
    </source>
</evidence>
<gene>
    <name evidence="1" type="ORF">SLEP1_g45964</name>
</gene>
<organism evidence="1 2">
    <name type="scientific">Rubroshorea leprosula</name>
    <dbReference type="NCBI Taxonomy" id="152421"/>
    <lineage>
        <taxon>Eukaryota</taxon>
        <taxon>Viridiplantae</taxon>
        <taxon>Streptophyta</taxon>
        <taxon>Embryophyta</taxon>
        <taxon>Tracheophyta</taxon>
        <taxon>Spermatophyta</taxon>
        <taxon>Magnoliopsida</taxon>
        <taxon>eudicotyledons</taxon>
        <taxon>Gunneridae</taxon>
        <taxon>Pentapetalae</taxon>
        <taxon>rosids</taxon>
        <taxon>malvids</taxon>
        <taxon>Malvales</taxon>
        <taxon>Dipterocarpaceae</taxon>
        <taxon>Rubroshorea</taxon>
    </lineage>
</organism>
<protein>
    <submittedName>
        <fullName evidence="1">Uncharacterized protein</fullName>
    </submittedName>
</protein>
<dbReference type="EMBL" id="BPVZ01000125">
    <property type="protein sequence ID" value="GKV38006.1"/>
    <property type="molecule type" value="Genomic_DNA"/>
</dbReference>
<name>A0AAV5LMM8_9ROSI</name>
<comment type="caution">
    <text evidence="1">The sequence shown here is derived from an EMBL/GenBank/DDBJ whole genome shotgun (WGS) entry which is preliminary data.</text>
</comment>
<evidence type="ECO:0000313" key="2">
    <source>
        <dbReference type="Proteomes" id="UP001054252"/>
    </source>
</evidence>
<proteinExistence type="predicted"/>